<reference evidence="7" key="1">
    <citation type="journal article" date="2022" name="Microorganisms">
        <title>Beyond the ABCs#Discovery of Three New Plasmid Types in Rhodobacterales (RepQ, RepY, RepW).</title>
        <authorList>
            <person name="Freese H.M."/>
            <person name="Ringel V."/>
            <person name="Overmann J."/>
            <person name="Petersen J."/>
        </authorList>
    </citation>
    <scope>NUCLEOTIDE SEQUENCE [LARGE SCALE GENOMIC DNA]</scope>
    <source>
        <strain evidence="7">DSM 109990</strain>
        <plasmid evidence="7">pDSM109990_c</plasmid>
    </source>
</reference>
<keyword evidence="3" id="KW-0288">FMN</keyword>
<evidence type="ECO:0000256" key="4">
    <source>
        <dbReference type="ARBA" id="ARBA00038054"/>
    </source>
</evidence>
<organism evidence="6 7">
    <name type="scientific">Sulfitobacter dubius</name>
    <dbReference type="NCBI Taxonomy" id="218673"/>
    <lineage>
        <taxon>Bacteria</taxon>
        <taxon>Pseudomonadati</taxon>
        <taxon>Pseudomonadota</taxon>
        <taxon>Alphaproteobacteria</taxon>
        <taxon>Rhodobacterales</taxon>
        <taxon>Roseobacteraceae</taxon>
        <taxon>Sulfitobacter</taxon>
    </lineage>
</organism>
<dbReference type="Gene3D" id="2.30.110.10">
    <property type="entry name" value="Electron Transport, Fmn-binding Protein, Chain A"/>
    <property type="match status" value="1"/>
</dbReference>
<protein>
    <recommendedName>
        <fullName evidence="5">Flavin reductase like domain-containing protein</fullName>
    </recommendedName>
</protein>
<dbReference type="SUPFAM" id="SSF50475">
    <property type="entry name" value="FMN-binding split barrel"/>
    <property type="match status" value="1"/>
</dbReference>
<evidence type="ECO:0000313" key="7">
    <source>
        <dbReference type="Proteomes" id="UP000831019"/>
    </source>
</evidence>
<dbReference type="InterPro" id="IPR002563">
    <property type="entry name" value="Flavin_Rdtase-like_dom"/>
</dbReference>
<geneLocation type="plasmid" evidence="6 7">
    <name>pDSM109990_c</name>
</geneLocation>
<dbReference type="Proteomes" id="UP000831019">
    <property type="component" value="Plasmid pDSM109990_c"/>
</dbReference>
<sequence length="199" mass="21795">MSWLSFSHDELEARDRYKLLSGAIVPRPIALITTISEDGNINAAPFSFFNVLSADPGIVAIGLESNEDGSLKDTSQNIRESGEFVVNMVDRPMADAMKICAEPLAPGVEEPSRAGLTTIPSEVVRPPRLEASPASFECTRHTTLEISASRQIVLGMVQHLHFREGVVDSARMRINVQKLNLIGRLAGTSYLGMEDLFNR</sequence>
<proteinExistence type="inferred from homology"/>
<comment type="similarity">
    <text evidence="4">Belongs to the flavoredoxin family.</text>
</comment>
<dbReference type="PANTHER" id="PTHR33798">
    <property type="entry name" value="FLAVOPROTEIN OXYGENASE"/>
    <property type="match status" value="1"/>
</dbReference>
<evidence type="ECO:0000259" key="5">
    <source>
        <dbReference type="SMART" id="SM00903"/>
    </source>
</evidence>
<evidence type="ECO:0000256" key="2">
    <source>
        <dbReference type="ARBA" id="ARBA00022630"/>
    </source>
</evidence>
<feature type="domain" description="Flavin reductase like" evidence="5">
    <location>
        <begin position="22"/>
        <end position="173"/>
    </location>
</feature>
<comment type="cofactor">
    <cofactor evidence="1">
        <name>FMN</name>
        <dbReference type="ChEBI" id="CHEBI:58210"/>
    </cofactor>
</comment>
<evidence type="ECO:0000256" key="3">
    <source>
        <dbReference type="ARBA" id="ARBA00022643"/>
    </source>
</evidence>
<keyword evidence="7" id="KW-1185">Reference proteome</keyword>
<dbReference type="SMART" id="SM00903">
    <property type="entry name" value="Flavin_Reduct"/>
    <property type="match status" value="1"/>
</dbReference>
<gene>
    <name evidence="6" type="ORF">DSM109990_03878</name>
</gene>
<dbReference type="EMBL" id="CP085147">
    <property type="protein sequence ID" value="UOA16989.1"/>
    <property type="molecule type" value="Genomic_DNA"/>
</dbReference>
<dbReference type="RefSeq" id="WP_243263774.1">
    <property type="nucleotide sequence ID" value="NZ_CP085147.1"/>
</dbReference>
<dbReference type="Pfam" id="PF01613">
    <property type="entry name" value="Flavin_Reduct"/>
    <property type="match status" value="1"/>
</dbReference>
<keyword evidence="6" id="KW-0614">Plasmid</keyword>
<accession>A0ABY3ZS82</accession>
<name>A0ABY3ZS82_9RHOB</name>
<dbReference type="InterPro" id="IPR012349">
    <property type="entry name" value="Split_barrel_FMN-bd"/>
</dbReference>
<evidence type="ECO:0000256" key="1">
    <source>
        <dbReference type="ARBA" id="ARBA00001917"/>
    </source>
</evidence>
<keyword evidence="2" id="KW-0285">Flavoprotein</keyword>
<dbReference type="PANTHER" id="PTHR33798:SF5">
    <property type="entry name" value="FLAVIN REDUCTASE LIKE DOMAIN-CONTAINING PROTEIN"/>
    <property type="match status" value="1"/>
</dbReference>
<evidence type="ECO:0000313" key="6">
    <source>
        <dbReference type="EMBL" id="UOA16989.1"/>
    </source>
</evidence>